<evidence type="ECO:0000313" key="4">
    <source>
        <dbReference type="Proteomes" id="UP001623592"/>
    </source>
</evidence>
<sequence>MAKNIVNISKCKTGDVLGEDIFNYNGIKIVSKNTIINEYIKKRLREFGIFKVCICKCDEEDYNKDIKYLNFKKEYEDIIISTQKLIFDIFTGSGINCNRVIAITNRIYDKAFDTDCIMKYMLDLQSTDEYTFVHSVNVAFYSMLIGRWMKMSEEQMKELIQAGILHDIGKMKVDNKILNKPAKLTYEEFEEMKKHPLYGYDIVKEAQEISEDTKKAILLHHERTDGSGYPYNLPENRISLYAKVIAIADTYDAMTSNRVYKRKVTPFRAFNMFLTEGLSLYDVEVLNVFLSNISLYYIGSNVLLSNGEKGKIVYIPPYDILSPIVKVEDNYLDFSRKSNDIRIEEVTI</sequence>
<evidence type="ECO:0000259" key="2">
    <source>
        <dbReference type="PROSITE" id="PS51832"/>
    </source>
</evidence>
<dbReference type="PROSITE" id="PS51831">
    <property type="entry name" value="HD"/>
    <property type="match status" value="1"/>
</dbReference>
<dbReference type="PANTHER" id="PTHR43155:SF2">
    <property type="entry name" value="CYCLIC DI-GMP PHOSPHODIESTERASE PA4108"/>
    <property type="match status" value="1"/>
</dbReference>
<comment type="caution">
    <text evidence="3">The sequence shown here is derived from an EMBL/GenBank/DDBJ whole genome shotgun (WGS) entry which is preliminary data.</text>
</comment>
<dbReference type="PANTHER" id="PTHR43155">
    <property type="entry name" value="CYCLIC DI-GMP PHOSPHODIESTERASE PA4108-RELATED"/>
    <property type="match status" value="1"/>
</dbReference>
<name>A0ABW8TD65_9CLOT</name>
<dbReference type="InterPro" id="IPR006675">
    <property type="entry name" value="HDIG_dom"/>
</dbReference>
<dbReference type="GO" id="GO:0016787">
    <property type="term" value="F:hydrolase activity"/>
    <property type="evidence" value="ECO:0007669"/>
    <property type="project" value="UniProtKB-KW"/>
</dbReference>
<dbReference type="InterPro" id="IPR003607">
    <property type="entry name" value="HD/PDEase_dom"/>
</dbReference>
<dbReference type="NCBIfam" id="TIGR00277">
    <property type="entry name" value="HDIG"/>
    <property type="match status" value="1"/>
</dbReference>
<keyword evidence="4" id="KW-1185">Reference proteome</keyword>
<dbReference type="CDD" id="cd00077">
    <property type="entry name" value="HDc"/>
    <property type="match status" value="1"/>
</dbReference>
<organism evidence="3 4">
    <name type="scientific">Clostridium neuense</name>
    <dbReference type="NCBI Taxonomy" id="1728934"/>
    <lineage>
        <taxon>Bacteria</taxon>
        <taxon>Bacillati</taxon>
        <taxon>Bacillota</taxon>
        <taxon>Clostridia</taxon>
        <taxon>Eubacteriales</taxon>
        <taxon>Clostridiaceae</taxon>
        <taxon>Clostridium</taxon>
    </lineage>
</organism>
<dbReference type="RefSeq" id="WP_406786940.1">
    <property type="nucleotide sequence ID" value="NZ_JBJIAA010000005.1"/>
</dbReference>
<dbReference type="InterPro" id="IPR037522">
    <property type="entry name" value="HD_GYP_dom"/>
</dbReference>
<dbReference type="InterPro" id="IPR006674">
    <property type="entry name" value="HD_domain"/>
</dbReference>
<accession>A0ABW8TD65</accession>
<dbReference type="SUPFAM" id="SSF109604">
    <property type="entry name" value="HD-domain/PDEase-like"/>
    <property type="match status" value="1"/>
</dbReference>
<dbReference type="PROSITE" id="PS51832">
    <property type="entry name" value="HD_GYP"/>
    <property type="match status" value="1"/>
</dbReference>
<dbReference type="Proteomes" id="UP001623592">
    <property type="component" value="Unassembled WGS sequence"/>
</dbReference>
<reference evidence="3 4" key="1">
    <citation type="submission" date="2024-11" db="EMBL/GenBank/DDBJ databases">
        <authorList>
            <person name="Heng Y.C."/>
            <person name="Lim A.C.H."/>
            <person name="Lee J.K.Y."/>
            <person name="Kittelmann S."/>
        </authorList>
    </citation>
    <scope>NUCLEOTIDE SEQUENCE [LARGE SCALE GENOMIC DNA]</scope>
    <source>
        <strain evidence="3 4">WILCCON 0114</strain>
    </source>
</reference>
<protein>
    <submittedName>
        <fullName evidence="3">HD-GYP domain-containing protein</fullName>
        <ecNumber evidence="3">3.1.4.-</ecNumber>
    </submittedName>
</protein>
<proteinExistence type="predicted"/>
<dbReference type="Gene3D" id="1.10.3210.10">
    <property type="entry name" value="Hypothetical protein af1432"/>
    <property type="match status" value="1"/>
</dbReference>
<dbReference type="EMBL" id="JBJIAA010000005">
    <property type="protein sequence ID" value="MFL0250276.1"/>
    <property type="molecule type" value="Genomic_DNA"/>
</dbReference>
<dbReference type="Pfam" id="PF13487">
    <property type="entry name" value="HD_5"/>
    <property type="match status" value="1"/>
</dbReference>
<keyword evidence="3" id="KW-0378">Hydrolase</keyword>
<feature type="domain" description="HD" evidence="1">
    <location>
        <begin position="131"/>
        <end position="254"/>
    </location>
</feature>
<dbReference type="SMART" id="SM00471">
    <property type="entry name" value="HDc"/>
    <property type="match status" value="1"/>
</dbReference>
<feature type="domain" description="HD-GYP" evidence="2">
    <location>
        <begin position="109"/>
        <end position="305"/>
    </location>
</feature>
<dbReference type="EC" id="3.1.4.-" evidence="3"/>
<gene>
    <name evidence="3" type="ORF">ACJDT4_07550</name>
</gene>
<evidence type="ECO:0000259" key="1">
    <source>
        <dbReference type="PROSITE" id="PS51831"/>
    </source>
</evidence>
<evidence type="ECO:0000313" key="3">
    <source>
        <dbReference type="EMBL" id="MFL0250276.1"/>
    </source>
</evidence>